<dbReference type="PANTHER" id="PTHR46018">
    <property type="entry name" value="ZINC PHOSPHODIESTERASE ELAC PROTEIN 1"/>
    <property type="match status" value="1"/>
</dbReference>
<name>A0AA46YJ62_9ACTN</name>
<evidence type="ECO:0000259" key="1">
    <source>
        <dbReference type="SMART" id="SM00849"/>
    </source>
</evidence>
<dbReference type="InterPro" id="IPR001279">
    <property type="entry name" value="Metallo-B-lactamas"/>
</dbReference>
<organism evidence="2 3">
    <name type="scientific">Solicola gregarius</name>
    <dbReference type="NCBI Taxonomy" id="2908642"/>
    <lineage>
        <taxon>Bacteria</taxon>
        <taxon>Bacillati</taxon>
        <taxon>Actinomycetota</taxon>
        <taxon>Actinomycetes</taxon>
        <taxon>Propionibacteriales</taxon>
        <taxon>Nocardioidaceae</taxon>
        <taxon>Solicola</taxon>
    </lineage>
</organism>
<dbReference type="SUPFAM" id="SSF56281">
    <property type="entry name" value="Metallo-hydrolase/oxidoreductase"/>
    <property type="match status" value="1"/>
</dbReference>
<accession>A0AA46YJ62</accession>
<dbReference type="CDD" id="cd07716">
    <property type="entry name" value="RNaseZ_short-form-like_MBL-fold"/>
    <property type="match status" value="1"/>
</dbReference>
<evidence type="ECO:0000313" key="2">
    <source>
        <dbReference type="EMBL" id="UYM04170.1"/>
    </source>
</evidence>
<dbReference type="EMBL" id="CP094970">
    <property type="protein sequence ID" value="UYM04170.1"/>
    <property type="molecule type" value="Genomic_DNA"/>
</dbReference>
<proteinExistence type="predicted"/>
<sequence>MALTLTIVGCAGSFPSAESPASCYLLQAPYQGRTYSVVMDLGNGALGPLQRYVDPLAVDAVVLSHLHADHCLDMCGYYVMRKYHPDGELPRIPVYGPSGTATHLARAYDLPMPVGMTEQFAFADWHAGGGVELGPFRITPSRMSHPVEAYALRVEAGGRALVYSGDTGPTDALVELADGADALLCEASFIESRENPPGIHLTGKEAGEHAARANVGRLLVTHIPTWTDRETVAAEAKRAYEGPVDLVEAGDRYTI</sequence>
<keyword evidence="3" id="KW-1185">Reference proteome</keyword>
<dbReference type="KEGG" id="sgrg:L0C25_16690"/>
<dbReference type="PANTHER" id="PTHR46018:SF4">
    <property type="entry name" value="METALLO-HYDROLASE YHFI-RELATED"/>
    <property type="match status" value="1"/>
</dbReference>
<protein>
    <submittedName>
        <fullName evidence="2">MBL fold metallo-hydrolase</fullName>
    </submittedName>
</protein>
<evidence type="ECO:0000313" key="3">
    <source>
        <dbReference type="Proteomes" id="UP001164390"/>
    </source>
</evidence>
<gene>
    <name evidence="2" type="ORF">L0C25_16690</name>
</gene>
<reference evidence="2" key="1">
    <citation type="submission" date="2022-01" db="EMBL/GenBank/DDBJ databases">
        <title>Nocardioidaceae gen. sp. A5X3R13.</title>
        <authorList>
            <person name="Lopez Marin M.A."/>
            <person name="Uhlik O."/>
        </authorList>
    </citation>
    <scope>NUCLEOTIDE SEQUENCE</scope>
    <source>
        <strain evidence="2">A5X3R13</strain>
    </source>
</reference>
<dbReference type="AlphaFoldDB" id="A0AA46YJ62"/>
<dbReference type="Proteomes" id="UP001164390">
    <property type="component" value="Chromosome"/>
</dbReference>
<dbReference type="InterPro" id="IPR036866">
    <property type="entry name" value="RibonucZ/Hydroxyglut_hydro"/>
</dbReference>
<dbReference type="Gene3D" id="3.60.15.10">
    <property type="entry name" value="Ribonuclease Z/Hydroxyacylglutathione hydrolase-like"/>
    <property type="match status" value="1"/>
</dbReference>
<dbReference type="SMART" id="SM00849">
    <property type="entry name" value="Lactamase_B"/>
    <property type="match status" value="1"/>
</dbReference>
<dbReference type="RefSeq" id="WP_271632829.1">
    <property type="nucleotide sequence ID" value="NZ_CP094970.1"/>
</dbReference>
<dbReference type="GO" id="GO:0042781">
    <property type="term" value="F:3'-tRNA processing endoribonuclease activity"/>
    <property type="evidence" value="ECO:0007669"/>
    <property type="project" value="TreeGrafter"/>
</dbReference>
<dbReference type="Pfam" id="PF12706">
    <property type="entry name" value="Lactamase_B_2"/>
    <property type="match status" value="1"/>
</dbReference>
<feature type="domain" description="Metallo-beta-lactamase" evidence="1">
    <location>
        <begin position="20"/>
        <end position="204"/>
    </location>
</feature>